<evidence type="ECO:0000256" key="1">
    <source>
        <dbReference type="ARBA" id="ARBA00004906"/>
    </source>
</evidence>
<feature type="domain" description="BTB" evidence="2">
    <location>
        <begin position="159"/>
        <end position="226"/>
    </location>
</feature>
<proteinExistence type="predicted"/>
<dbReference type="Pfam" id="PF00651">
    <property type="entry name" value="BTB"/>
    <property type="match status" value="1"/>
</dbReference>
<dbReference type="InterPro" id="IPR000210">
    <property type="entry name" value="BTB/POZ_dom"/>
</dbReference>
<feature type="domain" description="MATH" evidence="3">
    <location>
        <begin position="10"/>
        <end position="132"/>
    </location>
</feature>
<sequence>MDTASADSLAFQFLVDLKKFNTFKQGEHFYFPSFRLGELECSLVCFSLGVSEVKGEYVSLYLVIHSCPEKTVKLSFELSVMNNNKQDVLSSMDFDHLFTSDSLTCGSPKFMVRAALDTVFVHRDSFYVVCTTCPPPEMSKEVCPLMQDIRKLREPNSMMDCKFLFEEETICAHRVLLGARSPVFYAQFFGDMAEKDSNAITISDVPANVFKAMINYIYTDALPESATFELMKGLLVAADKYLLKDLVVKCEQALLKRLSLDRAIDCLIIATQLGGICKLKNKCLELLCKVEDQPKLAVNVEYCKMISTYPDILSLIKERLAECSTS</sequence>
<evidence type="ECO:0008006" key="6">
    <source>
        <dbReference type="Google" id="ProtNLM"/>
    </source>
</evidence>
<dbReference type="PROSITE" id="PS50144">
    <property type="entry name" value="MATH"/>
    <property type="match status" value="1"/>
</dbReference>
<dbReference type="Gene3D" id="3.30.710.10">
    <property type="entry name" value="Potassium Channel Kv1.1, Chain A"/>
    <property type="match status" value="1"/>
</dbReference>
<dbReference type="GO" id="GO:0016567">
    <property type="term" value="P:protein ubiquitination"/>
    <property type="evidence" value="ECO:0007669"/>
    <property type="project" value="InterPro"/>
</dbReference>
<comment type="caution">
    <text evidence="4">The sequence shown here is derived from an EMBL/GenBank/DDBJ whole genome shotgun (WGS) entry which is preliminary data.</text>
</comment>
<dbReference type="InterPro" id="IPR002083">
    <property type="entry name" value="MATH/TRAF_dom"/>
</dbReference>
<dbReference type="PANTHER" id="PTHR26379">
    <property type="entry name" value="BTB/POZ AND MATH DOMAIN-CONTAINING PROTEIN 1"/>
    <property type="match status" value="1"/>
</dbReference>
<dbReference type="Pfam" id="PF22486">
    <property type="entry name" value="MATH_2"/>
    <property type="match status" value="1"/>
</dbReference>
<organism evidence="4 5">
    <name type="scientific">Rhynchospora tenuis</name>
    <dbReference type="NCBI Taxonomy" id="198213"/>
    <lineage>
        <taxon>Eukaryota</taxon>
        <taxon>Viridiplantae</taxon>
        <taxon>Streptophyta</taxon>
        <taxon>Embryophyta</taxon>
        <taxon>Tracheophyta</taxon>
        <taxon>Spermatophyta</taxon>
        <taxon>Magnoliopsida</taxon>
        <taxon>Liliopsida</taxon>
        <taxon>Poales</taxon>
        <taxon>Cyperaceae</taxon>
        <taxon>Cyperoideae</taxon>
        <taxon>Rhynchosporeae</taxon>
        <taxon>Rhynchospora</taxon>
    </lineage>
</organism>
<dbReference type="InterPro" id="IPR011333">
    <property type="entry name" value="SKP1/BTB/POZ_sf"/>
</dbReference>
<gene>
    <name evidence="4" type="ORF">LUZ61_005223</name>
</gene>
<evidence type="ECO:0000313" key="5">
    <source>
        <dbReference type="Proteomes" id="UP001210211"/>
    </source>
</evidence>
<dbReference type="Proteomes" id="UP001210211">
    <property type="component" value="Unassembled WGS sequence"/>
</dbReference>
<accession>A0AAD6EUF1</accession>
<reference evidence="4 5" key="1">
    <citation type="journal article" date="2022" name="Cell">
        <title>Repeat-based holocentromeres influence genome architecture and karyotype evolution.</title>
        <authorList>
            <person name="Hofstatter P.G."/>
            <person name="Thangavel G."/>
            <person name="Lux T."/>
            <person name="Neumann P."/>
            <person name="Vondrak T."/>
            <person name="Novak P."/>
            <person name="Zhang M."/>
            <person name="Costa L."/>
            <person name="Castellani M."/>
            <person name="Scott A."/>
            <person name="Toegelov H."/>
            <person name="Fuchs J."/>
            <person name="Mata-Sucre Y."/>
            <person name="Dias Y."/>
            <person name="Vanzela A.L.L."/>
            <person name="Huettel B."/>
            <person name="Almeida C.C.S."/>
            <person name="Simkova H."/>
            <person name="Souza G."/>
            <person name="Pedrosa-Harand A."/>
            <person name="Macas J."/>
            <person name="Mayer K.F.X."/>
            <person name="Houben A."/>
            <person name="Marques A."/>
        </authorList>
    </citation>
    <scope>NUCLEOTIDE SEQUENCE [LARGE SCALE GENOMIC DNA]</scope>
    <source>
        <strain evidence="4">RhyTen1mFocal</strain>
    </source>
</reference>
<dbReference type="SUPFAM" id="SSF49599">
    <property type="entry name" value="TRAF domain-like"/>
    <property type="match status" value="1"/>
</dbReference>
<protein>
    <recommendedName>
        <fullName evidence="6">BTB domain-containing protein</fullName>
    </recommendedName>
</protein>
<evidence type="ECO:0000313" key="4">
    <source>
        <dbReference type="EMBL" id="KAJ3701518.1"/>
    </source>
</evidence>
<dbReference type="PANTHER" id="PTHR26379:SF187">
    <property type="entry name" value="OS07G0655300 PROTEIN"/>
    <property type="match status" value="1"/>
</dbReference>
<dbReference type="CDD" id="cd00121">
    <property type="entry name" value="MATH"/>
    <property type="match status" value="1"/>
</dbReference>
<dbReference type="Gene3D" id="2.60.210.10">
    <property type="entry name" value="Apoptosis, Tumor Necrosis Factor Receptor Associated Protein 2, Chain A"/>
    <property type="match status" value="1"/>
</dbReference>
<dbReference type="PROSITE" id="PS50097">
    <property type="entry name" value="BTB"/>
    <property type="match status" value="1"/>
</dbReference>
<dbReference type="SUPFAM" id="SSF54695">
    <property type="entry name" value="POZ domain"/>
    <property type="match status" value="1"/>
</dbReference>
<dbReference type="AlphaFoldDB" id="A0AAD6EUF1"/>
<comment type="pathway">
    <text evidence="1">Protein modification; protein ubiquitination.</text>
</comment>
<keyword evidence="5" id="KW-1185">Reference proteome</keyword>
<dbReference type="EMBL" id="JAMRDG010000001">
    <property type="protein sequence ID" value="KAJ3701518.1"/>
    <property type="molecule type" value="Genomic_DNA"/>
</dbReference>
<name>A0AAD6EUF1_9POAL</name>
<dbReference type="InterPro" id="IPR008974">
    <property type="entry name" value="TRAF-like"/>
</dbReference>
<dbReference type="InterPro" id="IPR045005">
    <property type="entry name" value="BPM1-6"/>
</dbReference>
<dbReference type="SMART" id="SM00225">
    <property type="entry name" value="BTB"/>
    <property type="match status" value="1"/>
</dbReference>
<evidence type="ECO:0000259" key="2">
    <source>
        <dbReference type="PROSITE" id="PS50097"/>
    </source>
</evidence>
<evidence type="ECO:0000259" key="3">
    <source>
        <dbReference type="PROSITE" id="PS50144"/>
    </source>
</evidence>